<dbReference type="GO" id="GO:0031124">
    <property type="term" value="P:mRNA 3'-end processing"/>
    <property type="evidence" value="ECO:0007669"/>
    <property type="project" value="InterPro"/>
</dbReference>
<dbReference type="Pfam" id="PF23228">
    <property type="entry name" value="zf_PCFS4"/>
    <property type="match status" value="1"/>
</dbReference>
<dbReference type="CDD" id="cd16982">
    <property type="entry name" value="CID_Pcf11"/>
    <property type="match status" value="1"/>
</dbReference>
<evidence type="ECO:0000256" key="1">
    <source>
        <dbReference type="ARBA" id="ARBA00022664"/>
    </source>
</evidence>
<evidence type="ECO:0000256" key="2">
    <source>
        <dbReference type="SAM" id="MobiDB-lite"/>
    </source>
</evidence>
<gene>
    <name evidence="4" type="ORF">Cgig2_011213</name>
</gene>
<dbReference type="GO" id="GO:0000993">
    <property type="term" value="F:RNA polymerase II complex binding"/>
    <property type="evidence" value="ECO:0007669"/>
    <property type="project" value="InterPro"/>
</dbReference>
<reference evidence="4" key="1">
    <citation type="submission" date="2022-04" db="EMBL/GenBank/DDBJ databases">
        <title>Carnegiea gigantea Genome sequencing and assembly v2.</title>
        <authorList>
            <person name="Copetti D."/>
            <person name="Sanderson M.J."/>
            <person name="Burquez A."/>
            <person name="Wojciechowski M.F."/>
        </authorList>
    </citation>
    <scope>NUCLEOTIDE SEQUENCE</scope>
    <source>
        <strain evidence="4">SGP5-SGP5p</strain>
        <tissue evidence="4">Aerial part</tissue>
    </source>
</reference>
<keyword evidence="5" id="KW-1185">Reference proteome</keyword>
<sequence length="971" mass="106423">MPNDTVTKPAAPSAILDRFRLLLKERENEIRVSAGDDDGLLAIPPPTTEEIVAFYEDVLSELTFNSKPVITDLTIIAGEQREHGEGIADAICARVLEVPVEQKLPSLYLLDSIVKNIGREYVRHFAARLPEVFCEAYRQVPPNLHPSMRHLFGTWSTVFPSSILRRIEDELQFSPRVNQHSSSIASMRTSESPRPSHGIHVNPKYLEARGQFDNSSINNNVPVGRGPRGAANLKTLGQKHSTGYEDYDSDQGEVIIPHVGSHKFSSTSYGGCASFPLSADKVIPSVSGPGRPLSPSVDEFSVSRSPERILERTSPSRRGYNYGRRMRGRDEVTGEWNKRQRPDNFYSGVENVGPFAVHNGLDHNRPRALIEAYGHDDGQRPLTEKPLGVHRPLLNGSVSRIAGSSWQNTEEEEFDWEDMSPTLADSKTSDLTAASALHSGIFRARPGLASFGSSPSDSNFSTGPWITSSQMMLEDSQKAVEDANLIQNGSCRSSQKVSVSRNEINRITEYHHSQGAWKVPGSLAEHRQNPPSVARESSSQVTFPASGVPSSYLDIKPSQADHFSALSDVTSRVVSSGFSSFEARTPSPALTPVTAGLRPPISYNSLMPLPPLYPQQHPRGPFDFMNYRAPNQGHQQFDNDENPIVPKPAQLQHPGFTPVRHLTRPSVALQQQLPPSQEIRPSAVSAVASLPLQPMRPLVNLGYTPIGHGAAASNIMTNLTPSFPPTLPVQNVTNGPVHFQAPMPTLPSGPRALPQILPLPQNSGPLANQLPTAGLSGLINSLVAHGVLSLAKQTPEQDSLGEEFNLDVLKVRHESSIRALYEELPRQCTTCGLRFKTQEEHSKHMDWHVAKNRISKNRKHNPSRKWFVSASMWLSGAEALGTDAAPGFLPVETAVEKDEEELAVPADEEQSTCALCGEPFEDFYSDETDEWMYRGAVYLNAPDGSTAGMDRAQLGPIVHAKCRSESSTVPS</sequence>
<name>A0A9Q1QJA8_9CARY</name>
<evidence type="ECO:0000313" key="5">
    <source>
        <dbReference type="Proteomes" id="UP001153076"/>
    </source>
</evidence>
<feature type="region of interest" description="Disordered" evidence="2">
    <location>
        <begin position="523"/>
        <end position="546"/>
    </location>
</feature>
<dbReference type="Proteomes" id="UP001153076">
    <property type="component" value="Unassembled WGS sequence"/>
</dbReference>
<dbReference type="InterPro" id="IPR057242">
    <property type="entry name" value="PCFS4-like"/>
</dbReference>
<feature type="compositionally biased region" description="Polar residues" evidence="2">
    <location>
        <begin position="529"/>
        <end position="543"/>
    </location>
</feature>
<protein>
    <recommendedName>
        <fullName evidence="3">CID domain-containing protein</fullName>
    </recommendedName>
</protein>
<dbReference type="GO" id="GO:0005737">
    <property type="term" value="C:cytoplasm"/>
    <property type="evidence" value="ECO:0007669"/>
    <property type="project" value="TreeGrafter"/>
</dbReference>
<dbReference type="SMART" id="SM00582">
    <property type="entry name" value="RPR"/>
    <property type="match status" value="1"/>
</dbReference>
<dbReference type="GO" id="GO:0003729">
    <property type="term" value="F:mRNA binding"/>
    <property type="evidence" value="ECO:0007669"/>
    <property type="project" value="InterPro"/>
</dbReference>
<dbReference type="GO" id="GO:0005849">
    <property type="term" value="C:mRNA cleavage factor complex"/>
    <property type="evidence" value="ECO:0007669"/>
    <property type="project" value="TreeGrafter"/>
</dbReference>
<dbReference type="OrthoDB" id="2129491at2759"/>
<dbReference type="SUPFAM" id="SSF48464">
    <property type="entry name" value="ENTH/VHS domain"/>
    <property type="match status" value="1"/>
</dbReference>
<evidence type="ECO:0000259" key="3">
    <source>
        <dbReference type="PROSITE" id="PS51391"/>
    </source>
</evidence>
<dbReference type="InterPro" id="IPR006569">
    <property type="entry name" value="CID_dom"/>
</dbReference>
<dbReference type="InterPro" id="IPR045154">
    <property type="entry name" value="PCF11-like"/>
</dbReference>
<feature type="region of interest" description="Disordered" evidence="2">
    <location>
        <begin position="178"/>
        <end position="197"/>
    </location>
</feature>
<dbReference type="InterPro" id="IPR047415">
    <property type="entry name" value="Pcf11_CID"/>
</dbReference>
<dbReference type="Pfam" id="PF04818">
    <property type="entry name" value="CID"/>
    <property type="match status" value="1"/>
</dbReference>
<feature type="region of interest" description="Disordered" evidence="2">
    <location>
        <begin position="289"/>
        <end position="308"/>
    </location>
</feature>
<feature type="domain" description="CID" evidence="3">
    <location>
        <begin position="47"/>
        <end position="175"/>
    </location>
</feature>
<dbReference type="PANTHER" id="PTHR15921">
    <property type="entry name" value="PRE-MRNA CLEAVAGE COMPLEX II"/>
    <property type="match status" value="1"/>
</dbReference>
<accession>A0A9Q1QJA8</accession>
<dbReference type="FunFam" id="1.25.40.90:FF:000023">
    <property type="entry name" value="polyadenylation and cleavage factor homolog 4"/>
    <property type="match status" value="1"/>
</dbReference>
<dbReference type="PROSITE" id="PS00028">
    <property type="entry name" value="ZINC_FINGER_C2H2_1"/>
    <property type="match status" value="1"/>
</dbReference>
<dbReference type="PANTHER" id="PTHR15921:SF12">
    <property type="entry name" value="POLYADENYLATION AND CLEAVAGE FACTOR HOMOLOG 4"/>
    <property type="match status" value="1"/>
</dbReference>
<dbReference type="AlphaFoldDB" id="A0A9Q1QJA8"/>
<dbReference type="InterPro" id="IPR008942">
    <property type="entry name" value="ENTH_VHS"/>
</dbReference>
<organism evidence="4 5">
    <name type="scientific">Carnegiea gigantea</name>
    <dbReference type="NCBI Taxonomy" id="171969"/>
    <lineage>
        <taxon>Eukaryota</taxon>
        <taxon>Viridiplantae</taxon>
        <taxon>Streptophyta</taxon>
        <taxon>Embryophyta</taxon>
        <taxon>Tracheophyta</taxon>
        <taxon>Spermatophyta</taxon>
        <taxon>Magnoliopsida</taxon>
        <taxon>eudicotyledons</taxon>
        <taxon>Gunneridae</taxon>
        <taxon>Pentapetalae</taxon>
        <taxon>Caryophyllales</taxon>
        <taxon>Cactineae</taxon>
        <taxon>Cactaceae</taxon>
        <taxon>Cactoideae</taxon>
        <taxon>Echinocereeae</taxon>
        <taxon>Carnegiea</taxon>
    </lineage>
</organism>
<evidence type="ECO:0000313" key="4">
    <source>
        <dbReference type="EMBL" id="KAJ8442290.1"/>
    </source>
</evidence>
<dbReference type="EMBL" id="JAKOGI010000143">
    <property type="protein sequence ID" value="KAJ8442290.1"/>
    <property type="molecule type" value="Genomic_DNA"/>
</dbReference>
<dbReference type="InterPro" id="IPR013087">
    <property type="entry name" value="Znf_C2H2_type"/>
</dbReference>
<dbReference type="PROSITE" id="PS51391">
    <property type="entry name" value="CID"/>
    <property type="match status" value="1"/>
</dbReference>
<dbReference type="Gene3D" id="1.25.40.90">
    <property type="match status" value="1"/>
</dbReference>
<keyword evidence="1" id="KW-0507">mRNA processing</keyword>
<comment type="caution">
    <text evidence="4">The sequence shown here is derived from an EMBL/GenBank/DDBJ whole genome shotgun (WGS) entry which is preliminary data.</text>
</comment>
<feature type="compositionally biased region" description="Polar residues" evidence="2">
    <location>
        <begin position="178"/>
        <end position="193"/>
    </location>
</feature>
<proteinExistence type="predicted"/>
<dbReference type="GO" id="GO:0006369">
    <property type="term" value="P:termination of RNA polymerase II transcription"/>
    <property type="evidence" value="ECO:0007669"/>
    <property type="project" value="InterPro"/>
</dbReference>